<dbReference type="Proteomes" id="UP001211907">
    <property type="component" value="Unassembled WGS sequence"/>
</dbReference>
<sequence length="251" mass="29026">MASAVTAYGRMIINGYKHIPDSVILKNELDPAKVGKALGQVKLEMVIKDGYFLNPKVYAIRKYPKREMAESPESPESPEEDYYVKMKGIPRDRYKANPQDKFFIKFEAESIKKDTRNFTLSSYLAKKTLKLSSNKRNYFSWGDNIRPVETYPVLIWNNEVIDKTKGIDFYQFLELFEALEGIMPPVANKSVTGINPSLTVHATLGKRSFHSSAQNFKTPKENQARKNLKREEIKKTQIQFSLEAFKQYWPH</sequence>
<organism evidence="1 2">
    <name type="scientific">Physocladia obscura</name>
    <dbReference type="NCBI Taxonomy" id="109957"/>
    <lineage>
        <taxon>Eukaryota</taxon>
        <taxon>Fungi</taxon>
        <taxon>Fungi incertae sedis</taxon>
        <taxon>Chytridiomycota</taxon>
        <taxon>Chytridiomycota incertae sedis</taxon>
        <taxon>Chytridiomycetes</taxon>
        <taxon>Chytridiales</taxon>
        <taxon>Chytriomycetaceae</taxon>
        <taxon>Physocladia</taxon>
    </lineage>
</organism>
<evidence type="ECO:0000313" key="2">
    <source>
        <dbReference type="Proteomes" id="UP001211907"/>
    </source>
</evidence>
<reference evidence="1" key="1">
    <citation type="submission" date="2020-05" db="EMBL/GenBank/DDBJ databases">
        <title>Phylogenomic resolution of chytrid fungi.</title>
        <authorList>
            <person name="Stajich J.E."/>
            <person name="Amses K."/>
            <person name="Simmons R."/>
            <person name="Seto K."/>
            <person name="Myers J."/>
            <person name="Bonds A."/>
            <person name="Quandt C.A."/>
            <person name="Barry K."/>
            <person name="Liu P."/>
            <person name="Grigoriev I."/>
            <person name="Longcore J.E."/>
            <person name="James T.Y."/>
        </authorList>
    </citation>
    <scope>NUCLEOTIDE SEQUENCE</scope>
    <source>
        <strain evidence="1">JEL0513</strain>
    </source>
</reference>
<keyword evidence="2" id="KW-1185">Reference proteome</keyword>
<gene>
    <name evidence="1" type="ORF">HK100_009024</name>
</gene>
<evidence type="ECO:0000313" key="1">
    <source>
        <dbReference type="EMBL" id="KAJ3128693.1"/>
    </source>
</evidence>
<accession>A0AAD5T5F7</accession>
<proteinExistence type="predicted"/>
<comment type="caution">
    <text evidence="1">The sequence shown here is derived from an EMBL/GenBank/DDBJ whole genome shotgun (WGS) entry which is preliminary data.</text>
</comment>
<dbReference type="InterPro" id="IPR043502">
    <property type="entry name" value="DNA/RNA_pol_sf"/>
</dbReference>
<name>A0AAD5T5F7_9FUNG</name>
<dbReference type="SUPFAM" id="SSF56672">
    <property type="entry name" value="DNA/RNA polymerases"/>
    <property type="match status" value="1"/>
</dbReference>
<dbReference type="InterPro" id="IPR023211">
    <property type="entry name" value="DNA_pol_palm_dom_sf"/>
</dbReference>
<dbReference type="EMBL" id="JADGJH010000452">
    <property type="protein sequence ID" value="KAJ3128693.1"/>
    <property type="molecule type" value="Genomic_DNA"/>
</dbReference>
<dbReference type="Gene3D" id="3.90.1600.10">
    <property type="entry name" value="Palm domain of DNA polymerase"/>
    <property type="match status" value="1"/>
</dbReference>
<dbReference type="AlphaFoldDB" id="A0AAD5T5F7"/>
<protein>
    <submittedName>
        <fullName evidence="1">Uncharacterized protein</fullName>
    </submittedName>
</protein>